<sequence>MKTLHPGLQAHLEGDVTTVCMVWIVTRADGERLGFTDHDRPLTVRGVTCEPETGFSAGAAEASLGLGGDISDVSGALASDRIADADIERGLYDGADVALYLVDWQAPETATLLRRFHVGEIVREGPAFRAELRSLSAALDQPRGRYFTRQCDAALGDARCGFDLAGTPGFSDAGTVAATDDARVVDLGGIAPFADRWYDHGTLRFDTGARAGDLLAVQTVRPLEAGQVRVALREPVGVAPAIGDQATLMAGCDKRFETCKARFGNHLNFRGFPHMPGDDRALGYLRQDDVFDGGPLVP</sequence>
<evidence type="ECO:0000259" key="1">
    <source>
        <dbReference type="Pfam" id="PF09356"/>
    </source>
</evidence>
<dbReference type="AlphaFoldDB" id="A0A4V1A3S1"/>
<evidence type="ECO:0000313" key="3">
    <source>
        <dbReference type="Proteomes" id="UP000293719"/>
    </source>
</evidence>
<dbReference type="OrthoDB" id="1633386at2"/>
<feature type="domain" description="Bacteriophage phiJL001 Gp84 C-terminal" evidence="1">
    <location>
        <begin position="196"/>
        <end position="279"/>
    </location>
</feature>
<accession>A0A4V1A3S1</accession>
<dbReference type="InterPro" id="IPR011928">
    <property type="entry name" value="Phage_phiJL001_Gp84"/>
</dbReference>
<protein>
    <submittedName>
        <fullName evidence="2">DUF2163 domain-containing protein</fullName>
    </submittedName>
</protein>
<dbReference type="InterPro" id="IPR018964">
    <property type="entry name" value="Phage_phiJL001_Gp84_C"/>
</dbReference>
<dbReference type="KEGG" id="rpod:E0E05_05475"/>
<dbReference type="RefSeq" id="WP_131615800.1">
    <property type="nucleotide sequence ID" value="NZ_CP036532.1"/>
</dbReference>
<proteinExistence type="predicted"/>
<organism evidence="2 3">
    <name type="scientific">Roseitalea porphyridii</name>
    <dbReference type="NCBI Taxonomy" id="1852022"/>
    <lineage>
        <taxon>Bacteria</taxon>
        <taxon>Pseudomonadati</taxon>
        <taxon>Pseudomonadota</taxon>
        <taxon>Alphaproteobacteria</taxon>
        <taxon>Hyphomicrobiales</taxon>
        <taxon>Ahrensiaceae</taxon>
        <taxon>Roseitalea</taxon>
    </lineage>
</organism>
<dbReference type="NCBIfam" id="TIGR02218">
    <property type="entry name" value="phg_TIGR02218"/>
    <property type="match status" value="1"/>
</dbReference>
<dbReference type="EMBL" id="CP036532">
    <property type="protein sequence ID" value="QBK30098.1"/>
    <property type="molecule type" value="Genomic_DNA"/>
</dbReference>
<name>A0A4V1A3S1_9HYPH</name>
<keyword evidence="3" id="KW-1185">Reference proteome</keyword>
<dbReference type="Proteomes" id="UP000293719">
    <property type="component" value="Chromosome"/>
</dbReference>
<dbReference type="Pfam" id="PF09356">
    <property type="entry name" value="Phage_BR0599"/>
    <property type="match status" value="1"/>
</dbReference>
<dbReference type="Pfam" id="PF09931">
    <property type="entry name" value="Phage_phiJL001_Gp84_N"/>
    <property type="match status" value="1"/>
</dbReference>
<evidence type="ECO:0000313" key="2">
    <source>
        <dbReference type="EMBL" id="QBK30098.1"/>
    </source>
</evidence>
<reference evidence="2 3" key="1">
    <citation type="journal article" date="2017" name="Int. J. Syst. Evol. Microbiol.">
        <title>Roseitalea porphyridii gen. nov., sp. nov., isolated from a red alga, and reclassification of Hoeflea suaedae Chung et al. 2013 as Pseudohoeflea suaedae gen. nov., comb. nov.</title>
        <authorList>
            <person name="Hyeon J.W."/>
            <person name="Jeong S.E."/>
            <person name="Baek K."/>
            <person name="Jeon C.O."/>
        </authorList>
    </citation>
    <scope>NUCLEOTIDE SEQUENCE [LARGE SCALE GENOMIC DNA]</scope>
    <source>
        <strain evidence="2 3">MA7-20</strain>
    </source>
</reference>
<dbReference type="GeneID" id="90766740"/>
<gene>
    <name evidence="2" type="ORF">E0E05_05475</name>
</gene>